<dbReference type="AlphaFoldDB" id="A0A183J7X7"/>
<evidence type="ECO:0000313" key="3">
    <source>
        <dbReference type="EMBL" id="VDP44453.1"/>
    </source>
</evidence>
<reference evidence="3 4" key="2">
    <citation type="submission" date="2018-11" db="EMBL/GenBank/DDBJ databases">
        <authorList>
            <consortium name="Pathogen Informatics"/>
        </authorList>
    </citation>
    <scope>NUCLEOTIDE SEQUENCE [LARGE SCALE GENOMIC DNA]</scope>
</reference>
<dbReference type="Proteomes" id="UP000270296">
    <property type="component" value="Unassembled WGS sequence"/>
</dbReference>
<feature type="compositionally biased region" description="Polar residues" evidence="1">
    <location>
        <begin position="78"/>
        <end position="99"/>
    </location>
</feature>
<organism evidence="5">
    <name type="scientific">Soboliphyme baturini</name>
    <dbReference type="NCBI Taxonomy" id="241478"/>
    <lineage>
        <taxon>Eukaryota</taxon>
        <taxon>Metazoa</taxon>
        <taxon>Ecdysozoa</taxon>
        <taxon>Nematoda</taxon>
        <taxon>Enoplea</taxon>
        <taxon>Dorylaimia</taxon>
        <taxon>Dioctophymatida</taxon>
        <taxon>Dioctophymatoidea</taxon>
        <taxon>Soboliphymatidae</taxon>
        <taxon>Soboliphyme</taxon>
    </lineage>
</organism>
<name>A0A183J7X7_9BILA</name>
<reference evidence="5" key="1">
    <citation type="submission" date="2016-06" db="UniProtKB">
        <authorList>
            <consortium name="WormBaseParasite"/>
        </authorList>
    </citation>
    <scope>IDENTIFICATION</scope>
</reference>
<evidence type="ECO:0000256" key="2">
    <source>
        <dbReference type="SAM" id="Phobius"/>
    </source>
</evidence>
<feature type="transmembrane region" description="Helical" evidence="2">
    <location>
        <begin position="142"/>
        <end position="161"/>
    </location>
</feature>
<feature type="region of interest" description="Disordered" evidence="1">
    <location>
        <begin position="20"/>
        <end position="102"/>
    </location>
</feature>
<evidence type="ECO:0000313" key="4">
    <source>
        <dbReference type="Proteomes" id="UP000270296"/>
    </source>
</evidence>
<sequence>MVDAALEMRVLSLAETVAENLDDQQDSETQQSELVTNGALTDSGEDDQSSASSTMSEQFTPKWSRLSSSSLPHEDCNESQLPSSEEKASVSSQPALTSDLTERYEQRLRRRGQKNLEMKERLVKIRENLKRSDEIVFTRKRFIVGGGVIVITAVACLYVYYKWL</sequence>
<evidence type="ECO:0000256" key="1">
    <source>
        <dbReference type="SAM" id="MobiDB-lite"/>
    </source>
</evidence>
<protein>
    <submittedName>
        <fullName evidence="5">Coiled-coil domain-containing protein 167</fullName>
    </submittedName>
</protein>
<feature type="compositionally biased region" description="Polar residues" evidence="1">
    <location>
        <begin position="49"/>
        <end position="71"/>
    </location>
</feature>
<dbReference type="WBParaSite" id="SBAD_0001237501-mRNA-1">
    <property type="protein sequence ID" value="SBAD_0001237501-mRNA-1"/>
    <property type="gene ID" value="SBAD_0001237501"/>
</dbReference>
<dbReference type="EMBL" id="UZAM01016715">
    <property type="protein sequence ID" value="VDP44453.1"/>
    <property type="molecule type" value="Genomic_DNA"/>
</dbReference>
<keyword evidence="2" id="KW-0472">Membrane</keyword>
<keyword evidence="2" id="KW-1133">Transmembrane helix</keyword>
<gene>
    <name evidence="3" type="ORF">SBAD_LOCUS11975</name>
</gene>
<keyword evidence="4" id="KW-1185">Reference proteome</keyword>
<accession>A0A183J7X7</accession>
<proteinExistence type="predicted"/>
<keyword evidence="2" id="KW-0812">Transmembrane</keyword>
<evidence type="ECO:0000313" key="5">
    <source>
        <dbReference type="WBParaSite" id="SBAD_0001237501-mRNA-1"/>
    </source>
</evidence>